<keyword evidence="3" id="KW-1185">Reference proteome</keyword>
<evidence type="ECO:0000256" key="1">
    <source>
        <dbReference type="SAM" id="MobiDB-lite"/>
    </source>
</evidence>
<proteinExistence type="predicted"/>
<dbReference type="EMBL" id="JASSZA010000016">
    <property type="protein sequence ID" value="KAK2091796.1"/>
    <property type="molecule type" value="Genomic_DNA"/>
</dbReference>
<sequence>MPQPCSQSPPLCLATSHPSLPPWCGEASAKHKGMSDKSRLVQEGRRGSGVESAAPADPSLHLVPLEHPPSWGPAAQGLLLFLHRLQGAGSDPTGSSATRRGKGAPAKVGRLRGSRVPSAGVLPHLRPPELLFQLYPCPQPGMGLPPDPPQVPAPALRFSFSNVKFPPLPLERRWRCLCSARRGFLPLFCPAVSHPLSVLGTYTLAAAGKPAPPAASRNALGDG</sequence>
<name>A0ABQ9U452_SAGOE</name>
<feature type="compositionally biased region" description="Basic and acidic residues" evidence="1">
    <location>
        <begin position="33"/>
        <end position="48"/>
    </location>
</feature>
<accession>A0ABQ9U452</accession>
<dbReference type="Proteomes" id="UP001266305">
    <property type="component" value="Unassembled WGS sequence"/>
</dbReference>
<reference evidence="2 3" key="1">
    <citation type="submission" date="2023-05" db="EMBL/GenBank/DDBJ databases">
        <title>B98-5 Cell Line De Novo Hybrid Assembly: An Optical Mapping Approach.</title>
        <authorList>
            <person name="Kananen K."/>
            <person name="Auerbach J.A."/>
            <person name="Kautto E."/>
            <person name="Blachly J.S."/>
        </authorList>
    </citation>
    <scope>NUCLEOTIDE SEQUENCE [LARGE SCALE GENOMIC DNA]</scope>
    <source>
        <strain evidence="2">B95-8</strain>
        <tissue evidence="2">Cell line</tissue>
    </source>
</reference>
<feature type="region of interest" description="Disordered" evidence="1">
    <location>
        <begin position="26"/>
        <end position="55"/>
    </location>
</feature>
<feature type="region of interest" description="Disordered" evidence="1">
    <location>
        <begin position="89"/>
        <end position="111"/>
    </location>
</feature>
<evidence type="ECO:0000313" key="3">
    <source>
        <dbReference type="Proteomes" id="UP001266305"/>
    </source>
</evidence>
<protein>
    <submittedName>
        <fullName evidence="2">Uncharacterized protein</fullName>
    </submittedName>
</protein>
<evidence type="ECO:0000313" key="2">
    <source>
        <dbReference type="EMBL" id="KAK2091796.1"/>
    </source>
</evidence>
<gene>
    <name evidence="2" type="ORF">P7K49_031080</name>
</gene>
<organism evidence="2 3">
    <name type="scientific">Saguinus oedipus</name>
    <name type="common">Cotton-top tamarin</name>
    <name type="synonym">Oedipomidas oedipus</name>
    <dbReference type="NCBI Taxonomy" id="9490"/>
    <lineage>
        <taxon>Eukaryota</taxon>
        <taxon>Metazoa</taxon>
        <taxon>Chordata</taxon>
        <taxon>Craniata</taxon>
        <taxon>Vertebrata</taxon>
        <taxon>Euteleostomi</taxon>
        <taxon>Mammalia</taxon>
        <taxon>Eutheria</taxon>
        <taxon>Euarchontoglires</taxon>
        <taxon>Primates</taxon>
        <taxon>Haplorrhini</taxon>
        <taxon>Platyrrhini</taxon>
        <taxon>Cebidae</taxon>
        <taxon>Callitrichinae</taxon>
        <taxon>Saguinus</taxon>
    </lineage>
</organism>
<comment type="caution">
    <text evidence="2">The sequence shown here is derived from an EMBL/GenBank/DDBJ whole genome shotgun (WGS) entry which is preliminary data.</text>
</comment>